<evidence type="ECO:0000256" key="8">
    <source>
        <dbReference type="SAM" id="Phobius"/>
    </source>
</evidence>
<accession>A0A1J8PDR5</accession>
<dbReference type="Proteomes" id="UP000183924">
    <property type="component" value="Unassembled WGS sequence"/>
</dbReference>
<dbReference type="GO" id="GO:0016758">
    <property type="term" value="F:hexosyltransferase activity"/>
    <property type="evidence" value="ECO:0007669"/>
    <property type="project" value="InterPro"/>
</dbReference>
<evidence type="ECO:0000256" key="1">
    <source>
        <dbReference type="ARBA" id="ARBA00004651"/>
    </source>
</evidence>
<gene>
    <name evidence="9" type="ORF">A1D18_01895</name>
</gene>
<feature type="transmembrane region" description="Helical" evidence="8">
    <location>
        <begin position="218"/>
        <end position="241"/>
    </location>
</feature>
<keyword evidence="2" id="KW-1003">Cell membrane</keyword>
<feature type="transmembrane region" description="Helical" evidence="8">
    <location>
        <begin position="396"/>
        <end position="420"/>
    </location>
</feature>
<feature type="transmembrane region" description="Helical" evidence="8">
    <location>
        <begin position="7"/>
        <end position="29"/>
    </location>
</feature>
<dbReference type="GO" id="GO:0005886">
    <property type="term" value="C:plasma membrane"/>
    <property type="evidence" value="ECO:0007669"/>
    <property type="project" value="UniProtKB-SubCell"/>
</dbReference>
<feature type="transmembrane region" description="Helical" evidence="8">
    <location>
        <begin position="280"/>
        <end position="308"/>
    </location>
</feature>
<dbReference type="RefSeq" id="WP_071662138.1">
    <property type="nucleotide sequence ID" value="NZ_LUKY01000031.1"/>
</dbReference>
<evidence type="ECO:0000256" key="7">
    <source>
        <dbReference type="ARBA" id="ARBA00024033"/>
    </source>
</evidence>
<dbReference type="AlphaFoldDB" id="A0A1J8PDR5"/>
<feature type="transmembrane region" description="Helical" evidence="8">
    <location>
        <begin position="139"/>
        <end position="157"/>
    </location>
</feature>
<dbReference type="OrthoDB" id="5659754at2"/>
<evidence type="ECO:0000313" key="9">
    <source>
        <dbReference type="EMBL" id="OIZ95479.1"/>
    </source>
</evidence>
<keyword evidence="5 8" id="KW-1133">Transmembrane helix</keyword>
<dbReference type="Pfam" id="PF09594">
    <property type="entry name" value="GT87"/>
    <property type="match status" value="1"/>
</dbReference>
<evidence type="ECO:0000313" key="10">
    <source>
        <dbReference type="Proteomes" id="UP000183924"/>
    </source>
</evidence>
<name>A0A1J8PDR5_9COXI</name>
<feature type="transmembrane region" description="Helical" evidence="8">
    <location>
        <begin position="192"/>
        <end position="212"/>
    </location>
</feature>
<evidence type="ECO:0000256" key="5">
    <source>
        <dbReference type="ARBA" id="ARBA00022989"/>
    </source>
</evidence>
<evidence type="ECO:0000256" key="4">
    <source>
        <dbReference type="ARBA" id="ARBA00022692"/>
    </source>
</evidence>
<dbReference type="InterPro" id="IPR018584">
    <property type="entry name" value="GT87"/>
</dbReference>
<keyword evidence="10" id="KW-1185">Reference proteome</keyword>
<feature type="transmembrane region" description="Helical" evidence="8">
    <location>
        <begin position="362"/>
        <end position="384"/>
    </location>
</feature>
<comment type="similarity">
    <text evidence="7">Belongs to the glycosyltransferase 87 family.</text>
</comment>
<evidence type="ECO:0000256" key="2">
    <source>
        <dbReference type="ARBA" id="ARBA00022475"/>
    </source>
</evidence>
<keyword evidence="6 8" id="KW-0472">Membrane</keyword>
<feature type="transmembrane region" description="Helical" evidence="8">
    <location>
        <begin position="440"/>
        <end position="457"/>
    </location>
</feature>
<sequence>MPFKKTYHFLLFFSGVILLGILLILNFIYPLTLGKTNILYSDFGKFYHSQQLFIQGKNIYTPIYFVKNKLNSDSPTIQTKPTHSKLIKLGGNLNPPFFTLMSFPLAYLSYPHALVLWTSLSIIAGALGILLLQQKLDRQTFSASSGLLLLIALFSYFPSFVSLQFGQVSLLLLPLLVLGWCAARDKKIIRAAILLGLASSLKPFIGLFLFYFLMRKEWRGLCAFLVTLLSCGLIAAFFLGLESYVAYYHACQQIKWAASSWNVSFYGFLLRLGGGIESNVALFAVPGLVIYLYPFVTGLFFLAIIRFLRPSVDMPTKLKVDLDFSVLIVGMLLLSPLGWIYYFPLLSIPMLILWQLAKKGVYPIALPLFLMACIFFSNIPISLFDSAQINTTNVLRIFLVSSLYFLVLISLIGLIFWLRYRLTRNFELYSQQKSIHFERIPPALLLLIGIVVFLPSYRGIGKATVDWILHSTHYSQQYSTIAHHQD</sequence>
<feature type="transmembrane region" description="Helical" evidence="8">
    <location>
        <begin position="110"/>
        <end position="132"/>
    </location>
</feature>
<proteinExistence type="inferred from homology"/>
<dbReference type="EMBL" id="LUKY01000031">
    <property type="protein sequence ID" value="OIZ95479.1"/>
    <property type="molecule type" value="Genomic_DNA"/>
</dbReference>
<dbReference type="STRING" id="1225476.A1D18_01895"/>
<feature type="transmembrane region" description="Helical" evidence="8">
    <location>
        <begin position="320"/>
        <end position="342"/>
    </location>
</feature>
<reference evidence="9 10" key="1">
    <citation type="submission" date="2016-03" db="EMBL/GenBank/DDBJ databases">
        <title>Comparative genomics of Rickettsiella.</title>
        <authorList>
            <person name="Chandler C."/>
            <person name="Wang Y."/>
        </authorList>
    </citation>
    <scope>NUCLEOTIDE SEQUENCE [LARGE SCALE GENOMIC DNA]</scope>
    <source>
        <strain evidence="9 10">RCFS May 2013</strain>
    </source>
</reference>
<evidence type="ECO:0008006" key="11">
    <source>
        <dbReference type="Google" id="ProtNLM"/>
    </source>
</evidence>
<comment type="caution">
    <text evidence="9">The sequence shown here is derived from an EMBL/GenBank/DDBJ whole genome shotgun (WGS) entry which is preliminary data.</text>
</comment>
<comment type="subcellular location">
    <subcellularLocation>
        <location evidence="1">Cell membrane</location>
        <topology evidence="1">Multi-pass membrane protein</topology>
    </subcellularLocation>
</comment>
<keyword evidence="3" id="KW-0808">Transferase</keyword>
<organism evidence="9 10">
    <name type="scientific">Candidatus Rickettsiella isopodorum</name>
    <dbReference type="NCBI Taxonomy" id="1225476"/>
    <lineage>
        <taxon>Bacteria</taxon>
        <taxon>Pseudomonadati</taxon>
        <taxon>Pseudomonadota</taxon>
        <taxon>Gammaproteobacteria</taxon>
        <taxon>Legionellales</taxon>
        <taxon>Coxiellaceae</taxon>
        <taxon>Rickettsiella</taxon>
    </lineage>
</organism>
<protein>
    <recommendedName>
        <fullName evidence="11">DUF2029 domain-containing protein</fullName>
    </recommendedName>
</protein>
<evidence type="ECO:0000256" key="3">
    <source>
        <dbReference type="ARBA" id="ARBA00022679"/>
    </source>
</evidence>
<keyword evidence="4 8" id="KW-0812">Transmembrane</keyword>
<evidence type="ECO:0000256" key="6">
    <source>
        <dbReference type="ARBA" id="ARBA00023136"/>
    </source>
</evidence>